<accession>A0A7K6CIT7</accession>
<proteinExistence type="predicted"/>
<feature type="domain" description="Ig-like" evidence="2">
    <location>
        <begin position="11"/>
        <end position="92"/>
    </location>
</feature>
<dbReference type="PANTHER" id="PTHR23267">
    <property type="entry name" value="IMMUNOGLOBULIN LIGHT CHAIN"/>
    <property type="match status" value="1"/>
</dbReference>
<dbReference type="InterPro" id="IPR013106">
    <property type="entry name" value="Ig_V-set"/>
</dbReference>
<feature type="non-terminal residue" evidence="3">
    <location>
        <position position="92"/>
    </location>
</feature>
<dbReference type="InterPro" id="IPR007110">
    <property type="entry name" value="Ig-like_dom"/>
</dbReference>
<keyword evidence="4" id="KW-1185">Reference proteome</keyword>
<feature type="non-terminal residue" evidence="3">
    <location>
        <position position="1"/>
    </location>
</feature>
<sequence length="92" mass="10544">MWSALCVGFLPIVAVTGQVVLEQGPRELSVREGDGVTFQCRPSRYSMWKYHMYWYRQGPSGSLILVYMEGEVFGEGFKDRFKGSLESYSFTL</sequence>
<dbReference type="AlphaFoldDB" id="A0A7K6CIT7"/>
<organism evidence="3 4">
    <name type="scientific">Ptilonorhynchus violaceus</name>
    <name type="common">Satin bowerbird</name>
    <name type="synonym">Pyrrhocorax violaceus</name>
    <dbReference type="NCBI Taxonomy" id="28724"/>
    <lineage>
        <taxon>Eukaryota</taxon>
        <taxon>Metazoa</taxon>
        <taxon>Chordata</taxon>
        <taxon>Craniata</taxon>
        <taxon>Vertebrata</taxon>
        <taxon>Euteleostomi</taxon>
        <taxon>Archelosauria</taxon>
        <taxon>Archosauria</taxon>
        <taxon>Dinosauria</taxon>
        <taxon>Saurischia</taxon>
        <taxon>Theropoda</taxon>
        <taxon>Coelurosauria</taxon>
        <taxon>Aves</taxon>
        <taxon>Neognathae</taxon>
        <taxon>Neoaves</taxon>
        <taxon>Telluraves</taxon>
        <taxon>Australaves</taxon>
        <taxon>Passeriformes</taxon>
        <taxon>Ptilonorhynchidae</taxon>
        <taxon>Ptilonorhynchus</taxon>
    </lineage>
</organism>
<dbReference type="Pfam" id="PF07686">
    <property type="entry name" value="V-set"/>
    <property type="match status" value="1"/>
</dbReference>
<evidence type="ECO:0000259" key="2">
    <source>
        <dbReference type="PROSITE" id="PS50835"/>
    </source>
</evidence>
<dbReference type="InterPro" id="IPR036179">
    <property type="entry name" value="Ig-like_dom_sf"/>
</dbReference>
<gene>
    <name evidence="3" type="primary">Igkv320</name>
    <name evidence="3" type="ORF">PTIVIO_R15849</name>
</gene>
<keyword evidence="1" id="KW-0732">Signal</keyword>
<reference evidence="3 4" key="1">
    <citation type="submission" date="2019-09" db="EMBL/GenBank/DDBJ databases">
        <title>Bird 10,000 Genomes (B10K) Project - Family phase.</title>
        <authorList>
            <person name="Zhang G."/>
        </authorList>
    </citation>
    <scope>NUCLEOTIDE SEQUENCE [LARGE SCALE GENOMIC DNA]</scope>
    <source>
        <strain evidence="3">B10K-DU-012-10</strain>
        <tissue evidence="3">Blood</tissue>
    </source>
</reference>
<comment type="caution">
    <text evidence="3">The sequence shown here is derived from an EMBL/GenBank/DDBJ whole genome shotgun (WGS) entry which is preliminary data.</text>
</comment>
<dbReference type="InterPro" id="IPR013783">
    <property type="entry name" value="Ig-like_fold"/>
</dbReference>
<protein>
    <submittedName>
        <fullName evidence="3">KV320 protein</fullName>
    </submittedName>
</protein>
<evidence type="ECO:0000313" key="3">
    <source>
        <dbReference type="EMBL" id="NWV14654.1"/>
    </source>
</evidence>
<dbReference type="EMBL" id="VZRJ01012767">
    <property type="protein sequence ID" value="NWV14654.1"/>
    <property type="molecule type" value="Genomic_DNA"/>
</dbReference>
<dbReference type="CDD" id="cd00099">
    <property type="entry name" value="IgV"/>
    <property type="match status" value="1"/>
</dbReference>
<dbReference type="Gene3D" id="2.60.40.10">
    <property type="entry name" value="Immunoglobulins"/>
    <property type="match status" value="1"/>
</dbReference>
<dbReference type="PROSITE" id="PS50835">
    <property type="entry name" value="IG_LIKE"/>
    <property type="match status" value="1"/>
</dbReference>
<dbReference type="Proteomes" id="UP000584880">
    <property type="component" value="Unassembled WGS sequence"/>
</dbReference>
<dbReference type="SUPFAM" id="SSF48726">
    <property type="entry name" value="Immunoglobulin"/>
    <property type="match status" value="1"/>
</dbReference>
<name>A0A7K6CIT7_PTIVI</name>
<feature type="signal peptide" evidence="1">
    <location>
        <begin position="1"/>
        <end position="17"/>
    </location>
</feature>
<evidence type="ECO:0000256" key="1">
    <source>
        <dbReference type="SAM" id="SignalP"/>
    </source>
</evidence>
<dbReference type="InterPro" id="IPR050150">
    <property type="entry name" value="IgV_Light_Chain"/>
</dbReference>
<feature type="chain" id="PRO_5029762605" evidence="1">
    <location>
        <begin position="18"/>
        <end position="92"/>
    </location>
</feature>
<evidence type="ECO:0000313" key="4">
    <source>
        <dbReference type="Proteomes" id="UP000584880"/>
    </source>
</evidence>